<feature type="compositionally biased region" description="Low complexity" evidence="1">
    <location>
        <begin position="63"/>
        <end position="83"/>
    </location>
</feature>
<evidence type="ECO:0000313" key="3">
    <source>
        <dbReference type="Proteomes" id="UP000807504"/>
    </source>
</evidence>
<name>A0A8T0F3Y4_ARGBR</name>
<evidence type="ECO:0000313" key="2">
    <source>
        <dbReference type="EMBL" id="KAF8784119.1"/>
    </source>
</evidence>
<organism evidence="2 3">
    <name type="scientific">Argiope bruennichi</name>
    <name type="common">Wasp spider</name>
    <name type="synonym">Aranea bruennichi</name>
    <dbReference type="NCBI Taxonomy" id="94029"/>
    <lineage>
        <taxon>Eukaryota</taxon>
        <taxon>Metazoa</taxon>
        <taxon>Ecdysozoa</taxon>
        <taxon>Arthropoda</taxon>
        <taxon>Chelicerata</taxon>
        <taxon>Arachnida</taxon>
        <taxon>Araneae</taxon>
        <taxon>Araneomorphae</taxon>
        <taxon>Entelegynae</taxon>
        <taxon>Araneoidea</taxon>
        <taxon>Araneidae</taxon>
        <taxon>Argiope</taxon>
    </lineage>
</organism>
<evidence type="ECO:0000256" key="1">
    <source>
        <dbReference type="SAM" id="MobiDB-lite"/>
    </source>
</evidence>
<accession>A0A8T0F3Y4</accession>
<sequence>MDESYNSFFESLETFDFEGDETAPTPMPTNYEEEPSYSPYVPDFLQEILSPICDPEPESSPIFEPKSPEPVSSPVFKPKSPVKKSLTFECESRPTKKVRIHPYLQKFSSADKVKTNSCTPKSRPLETKPSSPKVPPETIKSIIVHPAPSKSKYSSFPSKFKVKRRVSDDPKKPEVKPADPSKFNVKRRVSDDSKKPEVKLADPKQPEVKPADPKQPEVKPADPKQSEVKPADPKQPEVAGPRLDVKQLVQRPVSNSWNPAFTSPADNPKSKITTRY</sequence>
<dbReference type="EMBL" id="JABXBU010000732">
    <property type="protein sequence ID" value="KAF8784119.1"/>
    <property type="molecule type" value="Genomic_DNA"/>
</dbReference>
<dbReference type="AlphaFoldDB" id="A0A8T0F3Y4"/>
<feature type="region of interest" description="Disordered" evidence="1">
    <location>
        <begin position="111"/>
        <end position="276"/>
    </location>
</feature>
<proteinExistence type="predicted"/>
<keyword evidence="3" id="KW-1185">Reference proteome</keyword>
<reference evidence="2" key="1">
    <citation type="journal article" date="2020" name="bioRxiv">
        <title>Chromosome-level reference genome of the European wasp spider Argiope bruennichi: a resource for studies on range expansion and evolutionary adaptation.</title>
        <authorList>
            <person name="Sheffer M.M."/>
            <person name="Hoppe A."/>
            <person name="Krehenwinkel H."/>
            <person name="Uhl G."/>
            <person name="Kuss A.W."/>
            <person name="Jensen L."/>
            <person name="Jensen C."/>
            <person name="Gillespie R.G."/>
            <person name="Hoff K.J."/>
            <person name="Prost S."/>
        </authorList>
    </citation>
    <scope>NUCLEOTIDE SEQUENCE</scope>
</reference>
<comment type="caution">
    <text evidence="2">The sequence shown here is derived from an EMBL/GenBank/DDBJ whole genome shotgun (WGS) entry which is preliminary data.</text>
</comment>
<feature type="region of interest" description="Disordered" evidence="1">
    <location>
        <begin position="1"/>
        <end position="37"/>
    </location>
</feature>
<feature type="compositionally biased region" description="Basic and acidic residues" evidence="1">
    <location>
        <begin position="188"/>
        <end position="235"/>
    </location>
</feature>
<feature type="region of interest" description="Disordered" evidence="1">
    <location>
        <begin position="51"/>
        <end position="83"/>
    </location>
</feature>
<feature type="non-terminal residue" evidence="2">
    <location>
        <position position="1"/>
    </location>
</feature>
<reference evidence="2" key="2">
    <citation type="submission" date="2020-06" db="EMBL/GenBank/DDBJ databases">
        <authorList>
            <person name="Sheffer M."/>
        </authorList>
    </citation>
    <scope>NUCLEOTIDE SEQUENCE</scope>
</reference>
<feature type="compositionally biased region" description="Polar residues" evidence="1">
    <location>
        <begin position="252"/>
        <end position="276"/>
    </location>
</feature>
<feature type="compositionally biased region" description="Basic and acidic residues" evidence="1">
    <location>
        <begin position="165"/>
        <end position="179"/>
    </location>
</feature>
<feature type="compositionally biased region" description="Low complexity" evidence="1">
    <location>
        <begin position="148"/>
        <end position="159"/>
    </location>
</feature>
<protein>
    <submittedName>
        <fullName evidence="2">Uncharacterized protein</fullName>
    </submittedName>
</protein>
<gene>
    <name evidence="2" type="ORF">HNY73_011648</name>
</gene>
<dbReference type="Proteomes" id="UP000807504">
    <property type="component" value="Unassembled WGS sequence"/>
</dbReference>